<comment type="caution">
    <text evidence="1">The sequence shown here is derived from an EMBL/GenBank/DDBJ whole genome shotgun (WGS) entry which is preliminary data.</text>
</comment>
<evidence type="ECO:0000313" key="2">
    <source>
        <dbReference type="Proteomes" id="UP001056120"/>
    </source>
</evidence>
<reference evidence="2" key="1">
    <citation type="journal article" date="2022" name="Mol. Ecol. Resour.">
        <title>The genomes of chicory, endive, great burdock and yacon provide insights into Asteraceae palaeo-polyploidization history and plant inulin production.</title>
        <authorList>
            <person name="Fan W."/>
            <person name="Wang S."/>
            <person name="Wang H."/>
            <person name="Wang A."/>
            <person name="Jiang F."/>
            <person name="Liu H."/>
            <person name="Zhao H."/>
            <person name="Xu D."/>
            <person name="Zhang Y."/>
        </authorList>
    </citation>
    <scope>NUCLEOTIDE SEQUENCE [LARGE SCALE GENOMIC DNA]</scope>
    <source>
        <strain evidence="2">cv. Yunnan</strain>
    </source>
</reference>
<gene>
    <name evidence="1" type="ORF">L1987_35939</name>
</gene>
<sequence>MKPPAGFLIPEGKQRLLSPCVTGLPARELVGLKDELSEMQAIASFDHSEQQHIKDSAAAASTLGPKPNTENYALPSWMANQDSSIIDFIFLIHNTTHAWPTQLLDQNVRVQVMNNNRYEFCFQVIQNLPQISTFKAFKA</sequence>
<name>A0ACB9HCN7_9ASTR</name>
<organism evidence="1 2">
    <name type="scientific">Smallanthus sonchifolius</name>
    <dbReference type="NCBI Taxonomy" id="185202"/>
    <lineage>
        <taxon>Eukaryota</taxon>
        <taxon>Viridiplantae</taxon>
        <taxon>Streptophyta</taxon>
        <taxon>Embryophyta</taxon>
        <taxon>Tracheophyta</taxon>
        <taxon>Spermatophyta</taxon>
        <taxon>Magnoliopsida</taxon>
        <taxon>eudicotyledons</taxon>
        <taxon>Gunneridae</taxon>
        <taxon>Pentapetalae</taxon>
        <taxon>asterids</taxon>
        <taxon>campanulids</taxon>
        <taxon>Asterales</taxon>
        <taxon>Asteraceae</taxon>
        <taxon>Asteroideae</taxon>
        <taxon>Heliantheae alliance</taxon>
        <taxon>Millerieae</taxon>
        <taxon>Smallanthus</taxon>
    </lineage>
</organism>
<dbReference type="Proteomes" id="UP001056120">
    <property type="component" value="Linkage Group LG12"/>
</dbReference>
<keyword evidence="2" id="KW-1185">Reference proteome</keyword>
<evidence type="ECO:0000313" key="1">
    <source>
        <dbReference type="EMBL" id="KAI3793322.1"/>
    </source>
</evidence>
<proteinExistence type="predicted"/>
<protein>
    <submittedName>
        <fullName evidence="1">Uncharacterized protein</fullName>
    </submittedName>
</protein>
<accession>A0ACB9HCN7</accession>
<reference evidence="1 2" key="2">
    <citation type="journal article" date="2022" name="Mol. Ecol. Resour.">
        <title>The genomes of chicory, endive, great burdock and yacon provide insights into Asteraceae paleo-polyploidization history and plant inulin production.</title>
        <authorList>
            <person name="Fan W."/>
            <person name="Wang S."/>
            <person name="Wang H."/>
            <person name="Wang A."/>
            <person name="Jiang F."/>
            <person name="Liu H."/>
            <person name="Zhao H."/>
            <person name="Xu D."/>
            <person name="Zhang Y."/>
        </authorList>
    </citation>
    <scope>NUCLEOTIDE SEQUENCE [LARGE SCALE GENOMIC DNA]</scope>
    <source>
        <strain evidence="2">cv. Yunnan</strain>
        <tissue evidence="1">Leaves</tissue>
    </source>
</reference>
<dbReference type="EMBL" id="CM042029">
    <property type="protein sequence ID" value="KAI3793322.1"/>
    <property type="molecule type" value="Genomic_DNA"/>
</dbReference>